<keyword evidence="7" id="KW-1185">Reference proteome</keyword>
<organism evidence="6 7">
    <name type="scientific">Metschnikowia bicuspidata</name>
    <dbReference type="NCBI Taxonomy" id="27322"/>
    <lineage>
        <taxon>Eukaryota</taxon>
        <taxon>Fungi</taxon>
        <taxon>Dikarya</taxon>
        <taxon>Ascomycota</taxon>
        <taxon>Saccharomycotina</taxon>
        <taxon>Pichiomycetes</taxon>
        <taxon>Metschnikowiaceae</taxon>
        <taxon>Metschnikowia</taxon>
    </lineage>
</organism>
<dbReference type="GO" id="GO:0006897">
    <property type="term" value="P:endocytosis"/>
    <property type="evidence" value="ECO:0007669"/>
    <property type="project" value="InterPro"/>
</dbReference>
<dbReference type="GO" id="GO:0051666">
    <property type="term" value="P:actin cortical patch localization"/>
    <property type="evidence" value="ECO:0007669"/>
    <property type="project" value="InterPro"/>
</dbReference>
<evidence type="ECO:0000256" key="3">
    <source>
        <dbReference type="ARBA" id="ARBA00023212"/>
    </source>
</evidence>
<dbReference type="GO" id="GO:0030479">
    <property type="term" value="C:actin cortical patch"/>
    <property type="evidence" value="ECO:0007669"/>
    <property type="project" value="TreeGrafter"/>
</dbReference>
<dbReference type="Pfam" id="PF03114">
    <property type="entry name" value="BAR"/>
    <property type="match status" value="1"/>
</dbReference>
<keyword evidence="4" id="KW-0175">Coiled coil</keyword>
<feature type="domain" description="BAR" evidence="5">
    <location>
        <begin position="17"/>
        <end position="238"/>
    </location>
</feature>
<proteinExistence type="predicted"/>
<dbReference type="PANTHER" id="PTHR47174:SF3">
    <property type="entry name" value="BRIDGING INTEGRATOR 3"/>
    <property type="match status" value="1"/>
</dbReference>
<accession>A0A4P9ZET8</accession>
<dbReference type="Proteomes" id="UP000268321">
    <property type="component" value="Unassembled WGS sequence"/>
</dbReference>
<dbReference type="InterPro" id="IPR027267">
    <property type="entry name" value="AH/BAR_dom_sf"/>
</dbReference>
<dbReference type="InterPro" id="IPR004148">
    <property type="entry name" value="BAR_dom"/>
</dbReference>
<dbReference type="PROSITE" id="PS51021">
    <property type="entry name" value="BAR"/>
    <property type="match status" value="1"/>
</dbReference>
<dbReference type="EMBL" id="ML004458">
    <property type="protein sequence ID" value="RKP30470.1"/>
    <property type="molecule type" value="Genomic_DNA"/>
</dbReference>
<dbReference type="GO" id="GO:0008289">
    <property type="term" value="F:lipid binding"/>
    <property type="evidence" value="ECO:0007669"/>
    <property type="project" value="TreeGrafter"/>
</dbReference>
<dbReference type="SUPFAM" id="SSF103657">
    <property type="entry name" value="BAR/IMD domain-like"/>
    <property type="match status" value="1"/>
</dbReference>
<dbReference type="AlphaFoldDB" id="A0A4P9ZET8"/>
<keyword evidence="3" id="KW-0206">Cytoskeleton</keyword>
<dbReference type="PRINTS" id="PR01251">
    <property type="entry name" value="AMPHIPHYSIN"/>
</dbReference>
<dbReference type="GO" id="GO:0031097">
    <property type="term" value="C:medial cortex"/>
    <property type="evidence" value="ECO:0007669"/>
    <property type="project" value="TreeGrafter"/>
</dbReference>
<gene>
    <name evidence="6" type="ORF">METBISCDRAFT_16263</name>
</gene>
<evidence type="ECO:0000313" key="6">
    <source>
        <dbReference type="EMBL" id="RKP30470.1"/>
    </source>
</evidence>
<evidence type="ECO:0000256" key="1">
    <source>
        <dbReference type="ARBA" id="ARBA00004245"/>
    </source>
</evidence>
<sequence>MSWTGLKKAINRAGAQVMFKTGHFEETVDVTFDYEEKRYKAMETVTLRLQKELQHYLETLRALTVSQESMTLVLSGFYGEDESNVAHAYHEAMRQVSQTCMEELEEPYFQTVLNPIERFNLYVVDVNEAIKKRGRKKSDYDALRAKVKKLEDNYTEEPGYDLKLADLMDEAAKAEAVYETCNKQLKEELPKFVEMRIPYLNPLFESFVKIQLRFFTDNYMKLDEVQSRMDVQTRKDFINGTLEQKMDGILEKIRLLNIAK</sequence>
<evidence type="ECO:0000313" key="7">
    <source>
        <dbReference type="Proteomes" id="UP000268321"/>
    </source>
</evidence>
<feature type="coiled-coil region" evidence="4">
    <location>
        <begin position="133"/>
        <end position="184"/>
    </location>
</feature>
<dbReference type="GO" id="GO:1990528">
    <property type="term" value="C:Rvs161p-Rvs167p complex"/>
    <property type="evidence" value="ECO:0007669"/>
    <property type="project" value="TreeGrafter"/>
</dbReference>
<protein>
    <submittedName>
        <fullName evidence="6">BAR-domain-containing protein</fullName>
    </submittedName>
</protein>
<reference evidence="7" key="1">
    <citation type="journal article" date="2018" name="Nat. Microbiol.">
        <title>Leveraging single-cell genomics to expand the fungal tree of life.</title>
        <authorList>
            <person name="Ahrendt S.R."/>
            <person name="Quandt C.A."/>
            <person name="Ciobanu D."/>
            <person name="Clum A."/>
            <person name="Salamov A."/>
            <person name="Andreopoulos B."/>
            <person name="Cheng J.F."/>
            <person name="Woyke T."/>
            <person name="Pelin A."/>
            <person name="Henrissat B."/>
            <person name="Reynolds N.K."/>
            <person name="Benny G.L."/>
            <person name="Smith M.E."/>
            <person name="James T.Y."/>
            <person name="Grigoriev I.V."/>
        </authorList>
    </citation>
    <scope>NUCLEOTIDE SEQUENCE [LARGE SCALE GENOMIC DNA]</scope>
    <source>
        <strain evidence="7">Baker2002</strain>
    </source>
</reference>
<dbReference type="SMART" id="SM00721">
    <property type="entry name" value="BAR"/>
    <property type="match status" value="1"/>
</dbReference>
<dbReference type="GO" id="GO:0097320">
    <property type="term" value="P:plasma membrane tubulation"/>
    <property type="evidence" value="ECO:0007669"/>
    <property type="project" value="TreeGrafter"/>
</dbReference>
<dbReference type="GO" id="GO:0043332">
    <property type="term" value="C:mating projection tip"/>
    <property type="evidence" value="ECO:0007669"/>
    <property type="project" value="TreeGrafter"/>
</dbReference>
<evidence type="ECO:0000256" key="4">
    <source>
        <dbReference type="SAM" id="Coils"/>
    </source>
</evidence>
<evidence type="ECO:0000256" key="2">
    <source>
        <dbReference type="ARBA" id="ARBA00022490"/>
    </source>
</evidence>
<dbReference type="Gene3D" id="1.20.1270.60">
    <property type="entry name" value="Arfaptin homology (AH) domain/BAR domain"/>
    <property type="match status" value="1"/>
</dbReference>
<dbReference type="PANTHER" id="PTHR47174">
    <property type="entry name" value="BRIDGING INTEGRATOR 3"/>
    <property type="match status" value="1"/>
</dbReference>
<evidence type="ECO:0000259" key="5">
    <source>
        <dbReference type="PROSITE" id="PS51021"/>
    </source>
</evidence>
<comment type="subcellular location">
    <subcellularLocation>
        <location evidence="1">Cytoplasm</location>
        <location evidence="1">Cytoskeleton</location>
    </subcellularLocation>
</comment>
<keyword evidence="2" id="KW-0963">Cytoplasm</keyword>
<dbReference type="InterPro" id="IPR046982">
    <property type="entry name" value="BIN3/RVS161-like"/>
</dbReference>
<dbReference type="OrthoDB" id="446293at2759"/>
<name>A0A4P9ZET8_9ASCO</name>